<dbReference type="PANTHER" id="PTHR33064">
    <property type="entry name" value="POL PROTEIN"/>
    <property type="match status" value="1"/>
</dbReference>
<dbReference type="InterPro" id="IPR051320">
    <property type="entry name" value="Viral_Replic_Matur_Polypro"/>
</dbReference>
<protein>
    <recommendedName>
        <fullName evidence="1">Reverse transcriptase/retrotransposon-derived protein RNase H-like domain-containing protein</fullName>
    </recommendedName>
</protein>
<dbReference type="InterPro" id="IPR043502">
    <property type="entry name" value="DNA/RNA_pol_sf"/>
</dbReference>
<gene>
    <name evidence="2" type="ORF">HUJ06_025397</name>
</gene>
<dbReference type="AlphaFoldDB" id="A0A822XQP8"/>
<evidence type="ECO:0000259" key="1">
    <source>
        <dbReference type="Pfam" id="PF17919"/>
    </source>
</evidence>
<proteinExistence type="predicted"/>
<accession>A0A822XQP8</accession>
<dbReference type="PANTHER" id="PTHR33064:SF37">
    <property type="entry name" value="RIBONUCLEASE H"/>
    <property type="match status" value="1"/>
</dbReference>
<evidence type="ECO:0000313" key="3">
    <source>
        <dbReference type="Proteomes" id="UP000607653"/>
    </source>
</evidence>
<dbReference type="InterPro" id="IPR041577">
    <property type="entry name" value="RT_RNaseH_2"/>
</dbReference>
<reference evidence="2 3" key="1">
    <citation type="journal article" date="2020" name="Mol. Biol. Evol.">
        <title>Distinct Expression and Methylation Patterns for Genes with Different Fates following a Single Whole-Genome Duplication in Flowering Plants.</title>
        <authorList>
            <person name="Shi T."/>
            <person name="Rahmani R.S."/>
            <person name="Gugger P.F."/>
            <person name="Wang M."/>
            <person name="Li H."/>
            <person name="Zhang Y."/>
            <person name="Li Z."/>
            <person name="Wang Q."/>
            <person name="Van de Peer Y."/>
            <person name="Marchal K."/>
            <person name="Chen J."/>
        </authorList>
    </citation>
    <scope>NUCLEOTIDE SEQUENCE [LARGE SCALE GENOMIC DNA]</scope>
    <source>
        <tissue evidence="2">Leaf</tissue>
    </source>
</reference>
<keyword evidence="3" id="KW-1185">Reference proteome</keyword>
<organism evidence="2 3">
    <name type="scientific">Nelumbo nucifera</name>
    <name type="common">Sacred lotus</name>
    <dbReference type="NCBI Taxonomy" id="4432"/>
    <lineage>
        <taxon>Eukaryota</taxon>
        <taxon>Viridiplantae</taxon>
        <taxon>Streptophyta</taxon>
        <taxon>Embryophyta</taxon>
        <taxon>Tracheophyta</taxon>
        <taxon>Spermatophyta</taxon>
        <taxon>Magnoliopsida</taxon>
        <taxon>Proteales</taxon>
        <taxon>Nelumbonaceae</taxon>
        <taxon>Nelumbo</taxon>
    </lineage>
</organism>
<feature type="domain" description="Reverse transcriptase/retrotransposon-derived protein RNase H-like" evidence="1">
    <location>
        <begin position="2"/>
        <end position="81"/>
    </location>
</feature>
<sequence>MEAFIALKTAMATIPILALPDFTIETDASTIAIGVVLSQAHHLIAFYNERLGPQLQSASTYAREKYVFIAAIHKWRQYLLGGPNWLSLSVHGTFPTTGGFFMTFAKPLPQTLRPNKYYKGSTISTKTNQVILSEMAYTYIKEDFLFLQQLISAYASRENSIPRSKEDILAMPRH</sequence>
<dbReference type="Pfam" id="PF17919">
    <property type="entry name" value="RT_RNaseH_2"/>
    <property type="match status" value="1"/>
</dbReference>
<dbReference type="SUPFAM" id="SSF56672">
    <property type="entry name" value="DNA/RNA polymerases"/>
    <property type="match status" value="1"/>
</dbReference>
<name>A0A822XQP8_NELNU</name>
<dbReference type="Proteomes" id="UP000607653">
    <property type="component" value="Unassembled WGS sequence"/>
</dbReference>
<evidence type="ECO:0000313" key="2">
    <source>
        <dbReference type="EMBL" id="DAD23934.1"/>
    </source>
</evidence>
<dbReference type="EMBL" id="DUZY01000001">
    <property type="protein sequence ID" value="DAD23934.1"/>
    <property type="molecule type" value="Genomic_DNA"/>
</dbReference>
<comment type="caution">
    <text evidence="2">The sequence shown here is derived from an EMBL/GenBank/DDBJ whole genome shotgun (WGS) entry which is preliminary data.</text>
</comment>